<evidence type="ECO:0000313" key="2">
    <source>
        <dbReference type="EMBL" id="MBC4013862.1"/>
    </source>
</evidence>
<accession>A0A9X0QWG8</accession>
<comment type="caution">
    <text evidence="2">The sequence shown here is derived from an EMBL/GenBank/DDBJ whole genome shotgun (WGS) entry which is preliminary data.</text>
</comment>
<keyword evidence="3" id="KW-1185">Reference proteome</keyword>
<name>A0A9X0QWG8_9PROT</name>
<gene>
    <name evidence="2" type="ORF">H7965_00885</name>
</gene>
<dbReference type="AlphaFoldDB" id="A0A9X0QWG8"/>
<dbReference type="RefSeq" id="WP_186768627.1">
    <property type="nucleotide sequence ID" value="NZ_JACOMF010000001.1"/>
</dbReference>
<reference evidence="2" key="1">
    <citation type="submission" date="2020-08" db="EMBL/GenBank/DDBJ databases">
        <authorList>
            <person name="Hu Y."/>
            <person name="Nguyen S.V."/>
            <person name="Li F."/>
            <person name="Fanning S."/>
        </authorList>
    </citation>
    <scope>NUCLEOTIDE SEQUENCE</scope>
    <source>
        <strain evidence="2">SYSU D8009</strain>
    </source>
</reference>
<proteinExistence type="predicted"/>
<evidence type="ECO:0000313" key="3">
    <source>
        <dbReference type="Proteomes" id="UP000600101"/>
    </source>
</evidence>
<organism evidence="2 3">
    <name type="scientific">Siccirubricoccus deserti</name>
    <dbReference type="NCBI Taxonomy" id="2013562"/>
    <lineage>
        <taxon>Bacteria</taxon>
        <taxon>Pseudomonadati</taxon>
        <taxon>Pseudomonadota</taxon>
        <taxon>Alphaproteobacteria</taxon>
        <taxon>Acetobacterales</taxon>
        <taxon>Roseomonadaceae</taxon>
        <taxon>Siccirubricoccus</taxon>
    </lineage>
</organism>
<evidence type="ECO:0000256" key="1">
    <source>
        <dbReference type="SAM" id="MobiDB-lite"/>
    </source>
</evidence>
<feature type="region of interest" description="Disordered" evidence="1">
    <location>
        <begin position="57"/>
        <end position="80"/>
    </location>
</feature>
<dbReference type="Proteomes" id="UP000600101">
    <property type="component" value="Unassembled WGS sequence"/>
</dbReference>
<dbReference type="EMBL" id="JACOMF010000001">
    <property type="protein sequence ID" value="MBC4013862.1"/>
    <property type="molecule type" value="Genomic_DNA"/>
</dbReference>
<sequence>MGQRDASGLAWHGAASLAVLLGGLALPLPASADIAPGLACGTSMPSANRAVLQQVADRHSTQARRRHDQRHDEALPSLPDASPAVLRAFFTCPTMAMPRPGDGWRREGPVRLS</sequence>
<protein>
    <submittedName>
        <fullName evidence="2">Uncharacterized protein</fullName>
    </submittedName>
</protein>